<keyword evidence="8 10" id="KW-0472">Membrane</keyword>
<dbReference type="PANTHER" id="PTHR43099:SF2">
    <property type="entry name" value="UPF0053 PROTEIN YRKA"/>
    <property type="match status" value="1"/>
</dbReference>
<evidence type="ECO:0000256" key="9">
    <source>
        <dbReference type="PROSITE-ProRule" id="PRU00703"/>
    </source>
</evidence>
<reference evidence="15" key="1">
    <citation type="submission" date="2019-11" db="EMBL/GenBank/DDBJ databases">
        <authorList>
            <person name="Feng L."/>
        </authorList>
    </citation>
    <scope>NUCLEOTIDE SEQUENCE</scope>
    <source>
        <strain evidence="15">VrattiLFYP33</strain>
    </source>
</reference>
<evidence type="ECO:0000313" key="15">
    <source>
        <dbReference type="EMBL" id="VYU48152.1"/>
    </source>
</evidence>
<dbReference type="AlphaFoldDB" id="A0A6N3F811"/>
<evidence type="ECO:0000256" key="2">
    <source>
        <dbReference type="ARBA" id="ARBA00006337"/>
    </source>
</evidence>
<dbReference type="EMBL" id="CACRUX010000097">
    <property type="protein sequence ID" value="VYU48152.1"/>
    <property type="molecule type" value="Genomic_DNA"/>
</dbReference>
<proteinExistence type="inferred from homology"/>
<dbReference type="Pfam" id="PF01595">
    <property type="entry name" value="CNNM"/>
    <property type="match status" value="1"/>
</dbReference>
<dbReference type="InterPro" id="IPR016169">
    <property type="entry name" value="FAD-bd_PCMH_sub2"/>
</dbReference>
<dbReference type="InterPro" id="IPR002550">
    <property type="entry name" value="CNNM"/>
</dbReference>
<feature type="domain" description="CBS" evidence="13">
    <location>
        <begin position="292"/>
        <end position="349"/>
    </location>
</feature>
<dbReference type="RefSeq" id="WP_021841069.1">
    <property type="nucleotide sequence ID" value="NZ_CACRUX010000097.1"/>
</dbReference>
<protein>
    <submittedName>
        <fullName evidence="15">Magnesium and cobalt efflux protein CorC</fullName>
    </submittedName>
</protein>
<evidence type="ECO:0000256" key="10">
    <source>
        <dbReference type="PROSITE-ProRule" id="PRU01193"/>
    </source>
</evidence>
<dbReference type="PANTHER" id="PTHR43099">
    <property type="entry name" value="UPF0053 PROTEIN YRKA"/>
    <property type="match status" value="1"/>
</dbReference>
<dbReference type="PROSITE" id="PS51846">
    <property type="entry name" value="CNNM"/>
    <property type="match status" value="1"/>
</dbReference>
<dbReference type="Gene3D" id="3.30.465.10">
    <property type="match status" value="1"/>
</dbReference>
<feature type="transmembrane region" description="Helical" evidence="12">
    <location>
        <begin position="6"/>
        <end position="31"/>
    </location>
</feature>
<name>A0A6N3F811_9FIRM</name>
<gene>
    <name evidence="15" type="primary">corC_2</name>
    <name evidence="15" type="ORF">VRLFYP33_02202</name>
</gene>
<evidence type="ECO:0000256" key="8">
    <source>
        <dbReference type="ARBA" id="ARBA00023136"/>
    </source>
</evidence>
<dbReference type="SMART" id="SM00116">
    <property type="entry name" value="CBS"/>
    <property type="match status" value="2"/>
</dbReference>
<organism evidence="15">
    <name type="scientific">Veillonella ratti</name>
    <dbReference type="NCBI Taxonomy" id="103892"/>
    <lineage>
        <taxon>Bacteria</taxon>
        <taxon>Bacillati</taxon>
        <taxon>Bacillota</taxon>
        <taxon>Negativicutes</taxon>
        <taxon>Veillonellales</taxon>
        <taxon>Veillonellaceae</taxon>
        <taxon>Veillonella</taxon>
    </lineage>
</organism>
<evidence type="ECO:0000256" key="11">
    <source>
        <dbReference type="SAM" id="MobiDB-lite"/>
    </source>
</evidence>
<feature type="compositionally biased region" description="Basic and acidic residues" evidence="11">
    <location>
        <begin position="444"/>
        <end position="454"/>
    </location>
</feature>
<evidence type="ECO:0000256" key="4">
    <source>
        <dbReference type="ARBA" id="ARBA00022692"/>
    </source>
</evidence>
<evidence type="ECO:0000256" key="12">
    <source>
        <dbReference type="SAM" id="Phobius"/>
    </source>
</evidence>
<dbReference type="GO" id="GO:0005886">
    <property type="term" value="C:plasma membrane"/>
    <property type="evidence" value="ECO:0007669"/>
    <property type="project" value="UniProtKB-SubCell"/>
</dbReference>
<feature type="region of interest" description="Disordered" evidence="11">
    <location>
        <begin position="433"/>
        <end position="454"/>
    </location>
</feature>
<dbReference type="InterPro" id="IPR051676">
    <property type="entry name" value="UPF0053_domain"/>
</dbReference>
<feature type="transmembrane region" description="Helical" evidence="12">
    <location>
        <begin position="107"/>
        <end position="131"/>
    </location>
</feature>
<evidence type="ECO:0000259" key="13">
    <source>
        <dbReference type="PROSITE" id="PS51371"/>
    </source>
</evidence>
<dbReference type="Pfam" id="PF03471">
    <property type="entry name" value="CorC_HlyC"/>
    <property type="match status" value="1"/>
</dbReference>
<evidence type="ECO:0000256" key="1">
    <source>
        <dbReference type="ARBA" id="ARBA00004651"/>
    </source>
</evidence>
<dbReference type="Gene3D" id="3.10.580.10">
    <property type="entry name" value="CBS-domain"/>
    <property type="match status" value="1"/>
</dbReference>
<dbReference type="InterPro" id="IPR005170">
    <property type="entry name" value="Transptr-assoc_dom"/>
</dbReference>
<dbReference type="InterPro" id="IPR046342">
    <property type="entry name" value="CBS_dom_sf"/>
</dbReference>
<accession>A0A6N3F811</accession>
<keyword evidence="3" id="KW-1003">Cell membrane</keyword>
<dbReference type="SUPFAM" id="SSF54631">
    <property type="entry name" value="CBS-domain pair"/>
    <property type="match status" value="1"/>
</dbReference>
<evidence type="ECO:0000259" key="14">
    <source>
        <dbReference type="PROSITE" id="PS51846"/>
    </source>
</evidence>
<evidence type="ECO:0000256" key="7">
    <source>
        <dbReference type="ARBA" id="ARBA00023122"/>
    </source>
</evidence>
<dbReference type="SUPFAM" id="SSF56176">
    <property type="entry name" value="FAD-binding/transporter-associated domain-like"/>
    <property type="match status" value="1"/>
</dbReference>
<dbReference type="InterPro" id="IPR044751">
    <property type="entry name" value="Ion_transp-like_CBS"/>
</dbReference>
<dbReference type="Pfam" id="PF00571">
    <property type="entry name" value="CBS"/>
    <property type="match status" value="2"/>
</dbReference>
<dbReference type="InterPro" id="IPR000644">
    <property type="entry name" value="CBS_dom"/>
</dbReference>
<feature type="transmembrane region" description="Helical" evidence="12">
    <location>
        <begin position="143"/>
        <end position="165"/>
    </location>
</feature>
<comment type="subcellular location">
    <subcellularLocation>
        <location evidence="1">Cell membrane</location>
        <topology evidence="1">Multi-pass membrane protein</topology>
    </subcellularLocation>
</comment>
<evidence type="ECO:0000256" key="6">
    <source>
        <dbReference type="ARBA" id="ARBA00022989"/>
    </source>
</evidence>
<keyword evidence="7 9" id="KW-0129">CBS domain</keyword>
<keyword evidence="4 10" id="KW-0812">Transmembrane</keyword>
<keyword evidence="6 10" id="KW-1133">Transmembrane helix</keyword>
<feature type="domain" description="CNNM transmembrane" evidence="14">
    <location>
        <begin position="7"/>
        <end position="210"/>
    </location>
</feature>
<dbReference type="SMART" id="SM01091">
    <property type="entry name" value="CorC_HlyC"/>
    <property type="match status" value="1"/>
</dbReference>
<sequence length="454" mass="51539">MIGIDTPLGAAILLIGLAVVCIVMINILVLAKFSFARLSEEHLDDIEDLSEVAKAYLRNLYKRPARFINTAQFLILFFIVLLAGVGSALIAPFIADWERLFEVETDWLAGIIDFIVIALIALSILTFGEIIPKALGLSFPIRYIRWTAKIVMGVGFIATPLVWVAEKVSAIFLKSFGTLYKNELDLVHTEEEIRMMVNRSHSEGKLDHVEGELIDNVFDFVERMAREVMIPRQDVDCIYVEDDFEETLKIISETSHTRYPLCMEDKDHVIGLVHIKDLMEQKEKARKDLRLVRRDILTVPEVMKLSVLLQYMRTRRIYQAVVVDEYGGMVGLVCLEDIIEELVGDIKDEHETDLPAVVINDDGTFDFDGKVLVDEVEYAMHVDFDEPEEDTIGGYIFGMLERTPVVGDTVELSGYVFTVTEMQGYRIARLKAAPVPPVEEETEAEPKEQDKEKE</sequence>
<keyword evidence="5" id="KW-0677">Repeat</keyword>
<comment type="similarity">
    <text evidence="2">Belongs to the UPF0053 family.</text>
</comment>
<dbReference type="FunFam" id="3.10.580.10:FF:000002">
    <property type="entry name" value="Magnesium/cobalt efflux protein CorC"/>
    <property type="match status" value="1"/>
</dbReference>
<dbReference type="CDD" id="cd04590">
    <property type="entry name" value="CBS_pair_CorC_HlyC_assoc"/>
    <property type="match status" value="1"/>
</dbReference>
<dbReference type="GO" id="GO:0050660">
    <property type="term" value="F:flavin adenine dinucleotide binding"/>
    <property type="evidence" value="ECO:0007669"/>
    <property type="project" value="InterPro"/>
</dbReference>
<evidence type="ECO:0000256" key="3">
    <source>
        <dbReference type="ARBA" id="ARBA00022475"/>
    </source>
</evidence>
<dbReference type="InterPro" id="IPR036318">
    <property type="entry name" value="FAD-bd_PCMH-like_sf"/>
</dbReference>
<feature type="domain" description="CBS" evidence="13">
    <location>
        <begin position="229"/>
        <end position="289"/>
    </location>
</feature>
<dbReference type="PROSITE" id="PS51371">
    <property type="entry name" value="CBS"/>
    <property type="match status" value="2"/>
</dbReference>
<feature type="transmembrane region" description="Helical" evidence="12">
    <location>
        <begin position="73"/>
        <end position="95"/>
    </location>
</feature>
<evidence type="ECO:0000256" key="5">
    <source>
        <dbReference type="ARBA" id="ARBA00022737"/>
    </source>
</evidence>